<keyword evidence="2" id="KW-1185">Reference proteome</keyword>
<reference evidence="1" key="1">
    <citation type="journal article" date="2020" name="Infect. Genet. Evol.">
        <title>The complete genome sequence of bearded dragon adenovirus 1 harbors three genes encoding proteins of the C-type lectin-like domain superfamily.</title>
        <authorList>
            <person name="Penzes J.J."/>
            <person name="Szirovicza L."/>
            <person name="Harrach B."/>
        </authorList>
    </citation>
    <scope>NUCLEOTIDE SEQUENCE</scope>
    <source>
        <strain evidence="1">BD5H2</strain>
    </source>
</reference>
<evidence type="ECO:0000313" key="1">
    <source>
        <dbReference type="EMBL" id="QJR83084.1"/>
    </source>
</evidence>
<sequence>MATLRSTYLEAERIGPFDFFDVDQVVFWKGPGYSCLRLKDLRGSSLHMSLGITLAKTDSADSGHEVTVFMDGRNDLTVTNAKSCSSEWAIRFVNFLCVRLCEVHPYRPDRPPQGWRLDPTDA</sequence>
<proteinExistence type="predicted"/>
<name>A0A6M4MIY4_9ADEN</name>
<evidence type="ECO:0000313" key="2">
    <source>
        <dbReference type="Proteomes" id="UP000676569"/>
    </source>
</evidence>
<dbReference type="EMBL" id="MT050041">
    <property type="protein sequence ID" value="QJR83084.1"/>
    <property type="molecule type" value="Genomic_DNA"/>
</dbReference>
<dbReference type="KEGG" id="vg:80536744"/>
<organism evidence="1 2">
    <name type="scientific">Bearded dragon adenovirus 1</name>
    <dbReference type="NCBI Taxonomy" id="2729647"/>
    <lineage>
        <taxon>Viruses</taxon>
        <taxon>Varidnaviria</taxon>
        <taxon>Bamfordvirae</taxon>
        <taxon>Preplasmiviricota</taxon>
        <taxon>Polisuviricotina</taxon>
        <taxon>Pharingeaviricetes</taxon>
        <taxon>Rowavirales</taxon>
        <taxon>Adenoviridae</taxon>
        <taxon>Barthadenovirus</taxon>
        <taxon>Barthadenovirus draconis</taxon>
        <taxon>Lizard atadenovirus B</taxon>
    </lineage>
</organism>
<dbReference type="GeneID" id="80536744"/>
<accession>A0A6M4MIY4</accession>
<dbReference type="RefSeq" id="YP_010798516.1">
    <property type="nucleotide sequence ID" value="NC_076486.1"/>
</dbReference>
<protein>
    <submittedName>
        <fullName evidence="1">LH1</fullName>
    </submittedName>
</protein>
<dbReference type="Proteomes" id="UP000676569">
    <property type="component" value="Segment"/>
</dbReference>